<organism evidence="3 4">
    <name type="scientific">Halococcoides cellulosivorans</name>
    <dbReference type="NCBI Taxonomy" id="1679096"/>
    <lineage>
        <taxon>Archaea</taxon>
        <taxon>Methanobacteriati</taxon>
        <taxon>Methanobacteriota</taxon>
        <taxon>Stenosarchaea group</taxon>
        <taxon>Halobacteria</taxon>
        <taxon>Halobacteriales</taxon>
        <taxon>Haloarculaceae</taxon>
        <taxon>Halococcoides</taxon>
    </lineage>
</organism>
<dbReference type="GeneID" id="36511104"/>
<feature type="transmembrane region" description="Helical" evidence="1">
    <location>
        <begin position="161"/>
        <end position="183"/>
    </location>
</feature>
<feature type="domain" description="DUF1616" evidence="2">
    <location>
        <begin position="24"/>
        <end position="335"/>
    </location>
</feature>
<feature type="transmembrane region" description="Helical" evidence="1">
    <location>
        <begin position="21"/>
        <end position="40"/>
    </location>
</feature>
<feature type="transmembrane region" description="Helical" evidence="1">
    <location>
        <begin position="46"/>
        <end position="67"/>
    </location>
</feature>
<keyword evidence="1" id="KW-0812">Transmembrane</keyword>
<dbReference type="EMBL" id="CP028858">
    <property type="protein sequence ID" value="AWB28585.1"/>
    <property type="molecule type" value="Genomic_DNA"/>
</dbReference>
<dbReference type="Proteomes" id="UP000244727">
    <property type="component" value="Chromosome"/>
</dbReference>
<keyword evidence="1" id="KW-1133">Transmembrane helix</keyword>
<evidence type="ECO:0000313" key="4">
    <source>
        <dbReference type="Proteomes" id="UP000244727"/>
    </source>
</evidence>
<dbReference type="InterPro" id="IPR011674">
    <property type="entry name" value="DUF1616"/>
</dbReference>
<accession>A0A2R4X457</accession>
<dbReference type="AlphaFoldDB" id="A0A2R4X457"/>
<feature type="transmembrane region" description="Helical" evidence="1">
    <location>
        <begin position="106"/>
        <end position="125"/>
    </location>
</feature>
<evidence type="ECO:0000259" key="2">
    <source>
        <dbReference type="Pfam" id="PF07760"/>
    </source>
</evidence>
<sequence length="354" mass="37940">MNRATLWRLLPEPIREVPADLAAIAVWTVVTAFVVFVPPIDETPIRAAIGVTFVLVAPGYALVAALFPDDRAIDGLERAALAIGTSIAVVALLGLALSVTPWGLRTVPIVVAHGGLTLALTAIAVQRRRDCTPDDRFRVPYRAWVADARAELFHPDSRADAALNVLLIASLLLATASVGWAVFVPHQGEGFTEFYLLTEGDDGALVADDYPTEMVDGEAATLIVGIGNHEHEPVNYGVVGQLQEVRIENRTVEDRPNASGTATPTTAPAVIVEQREEVARFETTLGDNETAHRAVSVTPRTTGTELRLQWLLYRDGIPEKPTDATAYRTLHLWVNVSAAGGDSAPMAAIAQPAQ</sequence>
<reference evidence="3 4" key="1">
    <citation type="submission" date="2018-04" db="EMBL/GenBank/DDBJ databases">
        <title>Halococcoides cellulosivorans gen. nov., sp. nov., an extremely halophilic cellulose-utilizing haloarchaeon from hypersaline lakes.</title>
        <authorList>
            <person name="Sorokin D.Y."/>
            <person name="Toshchakov S.V."/>
            <person name="Samarov N.I."/>
            <person name="Korzhenkov A."/>
            <person name="Kublanov I.V."/>
        </authorList>
    </citation>
    <scope>NUCLEOTIDE SEQUENCE [LARGE SCALE GENOMIC DNA]</scope>
    <source>
        <strain evidence="3 4">HArcel1</strain>
    </source>
</reference>
<dbReference type="PIRSF" id="PIRSF018671">
    <property type="entry name" value="UCP018671"/>
    <property type="match status" value="1"/>
</dbReference>
<name>A0A2R4X457_9EURY</name>
<dbReference type="InterPro" id="IPR014495">
    <property type="entry name" value="UCP018671"/>
</dbReference>
<keyword evidence="1" id="KW-0472">Membrane</keyword>
<keyword evidence="4" id="KW-1185">Reference proteome</keyword>
<protein>
    <recommendedName>
        <fullName evidence="2">DUF1616 domain-containing protein</fullName>
    </recommendedName>
</protein>
<evidence type="ECO:0000256" key="1">
    <source>
        <dbReference type="SAM" id="Phobius"/>
    </source>
</evidence>
<gene>
    <name evidence="3" type="ORF">HARCEL1_01315</name>
</gene>
<feature type="transmembrane region" description="Helical" evidence="1">
    <location>
        <begin position="79"/>
        <end position="100"/>
    </location>
</feature>
<dbReference type="KEGG" id="harc:HARCEL1_01315"/>
<dbReference type="Pfam" id="PF07760">
    <property type="entry name" value="DUF1616"/>
    <property type="match status" value="1"/>
</dbReference>
<proteinExistence type="predicted"/>
<evidence type="ECO:0000313" key="3">
    <source>
        <dbReference type="EMBL" id="AWB28585.1"/>
    </source>
</evidence>
<dbReference type="RefSeq" id="WP_108384033.1">
    <property type="nucleotide sequence ID" value="NZ_CP028858.1"/>
</dbReference>